<proteinExistence type="predicted"/>
<dbReference type="Gene3D" id="2.130.10.30">
    <property type="entry name" value="Regulator of chromosome condensation 1/beta-lactamase-inhibitor protein II"/>
    <property type="match status" value="4"/>
</dbReference>
<gene>
    <name evidence="1" type="ORF">A7K91_15995</name>
</gene>
<dbReference type="InterPro" id="IPR051553">
    <property type="entry name" value="Ran_GTPase-activating"/>
</dbReference>
<dbReference type="Proteomes" id="UP000092024">
    <property type="component" value="Unassembled WGS sequence"/>
</dbReference>
<protein>
    <submittedName>
        <fullName evidence="1">Uncharacterized protein</fullName>
    </submittedName>
</protein>
<dbReference type="Pfam" id="PF13540">
    <property type="entry name" value="RCC1_2"/>
    <property type="match status" value="1"/>
</dbReference>
<reference evidence="1 2" key="1">
    <citation type="submission" date="2016-05" db="EMBL/GenBank/DDBJ databases">
        <title>Paenibacillus oryzae. sp. nov., isolated from the rice root.</title>
        <authorList>
            <person name="Zhang J."/>
            <person name="Zhang X."/>
        </authorList>
    </citation>
    <scope>NUCLEOTIDE SEQUENCE [LARGE SCALE GENOMIC DNA]</scope>
    <source>
        <strain evidence="1 2">1DrF-4</strain>
    </source>
</reference>
<dbReference type="SUPFAM" id="SSF50985">
    <property type="entry name" value="RCC1/BLIP-II"/>
    <property type="match status" value="3"/>
</dbReference>
<dbReference type="RefSeq" id="WP_068685329.1">
    <property type="nucleotide sequence ID" value="NZ_LYPA01000066.1"/>
</dbReference>
<keyword evidence="2" id="KW-1185">Reference proteome</keyword>
<dbReference type="PROSITE" id="PS50012">
    <property type="entry name" value="RCC1_3"/>
    <property type="match status" value="3"/>
</dbReference>
<dbReference type="STRING" id="1844972.A7K91_15995"/>
<accession>A0A1A5YFE7</accession>
<name>A0A1A5YFE7_9BACL</name>
<evidence type="ECO:0000313" key="2">
    <source>
        <dbReference type="Proteomes" id="UP000092024"/>
    </source>
</evidence>
<evidence type="ECO:0000313" key="1">
    <source>
        <dbReference type="EMBL" id="OBR64120.1"/>
    </source>
</evidence>
<dbReference type="OrthoDB" id="2506770at2"/>
<organism evidence="1 2">
    <name type="scientific">Paenibacillus oryzae</name>
    <dbReference type="NCBI Taxonomy" id="1844972"/>
    <lineage>
        <taxon>Bacteria</taxon>
        <taxon>Bacillati</taxon>
        <taxon>Bacillota</taxon>
        <taxon>Bacilli</taxon>
        <taxon>Bacillales</taxon>
        <taxon>Paenibacillaceae</taxon>
        <taxon>Paenibacillus</taxon>
    </lineage>
</organism>
<dbReference type="PANTHER" id="PTHR45982:SF1">
    <property type="entry name" value="REGULATOR OF CHROMOSOME CONDENSATION"/>
    <property type="match status" value="1"/>
</dbReference>
<comment type="caution">
    <text evidence="1">The sequence shown here is derived from an EMBL/GenBank/DDBJ whole genome shotgun (WGS) entry which is preliminary data.</text>
</comment>
<dbReference type="EMBL" id="LYPA01000066">
    <property type="protein sequence ID" value="OBR64120.1"/>
    <property type="molecule type" value="Genomic_DNA"/>
</dbReference>
<dbReference type="PANTHER" id="PTHR45982">
    <property type="entry name" value="REGULATOR OF CHROMOSOME CONDENSATION"/>
    <property type="match status" value="1"/>
</dbReference>
<dbReference type="InterPro" id="IPR000408">
    <property type="entry name" value="Reg_chr_condens"/>
</dbReference>
<dbReference type="AlphaFoldDB" id="A0A1A5YFE7"/>
<sequence>MKKGLLSIVLAFVLLIALPGQITADEQKWRFTDFRAIQHDDFSLTVDGIMGNPTAGEVITVRLSSSETLLSETKGILNANGYFRVKTPPVNIAMLTGNKISIAVIDKEGQKTGSTQAFPVSLKANDPDLFSRRDEYAKYMDSSQLVLSLEESRKLGHNAVKLAKRLVAGDRASYFLDDNGKLWGWGQLPGIFEKTAKSFPVVWRLPKGITTVPHVAQVSVAGQSGALLTKQGEIWQWDYRSADTGLVRIGKFSGVKEIAITNEGNGLILKQDGTVHSWTLTYGKSGLDGKYAAPKITVKAMASLTGITSIVIAPYSMSGQSTHLALHKNGMVWAWGDLSVIASARQAGNTNEKKALQDGLSRYMPDAVISDKPEQLKGFPPISQIALYGGYPLLVSDDLELWSYLSTEDTFIKKPGKVSHGVAAVFQNSSYVLGTDGRYYEWNPGSHALVYEPVAMLDGFQSLSQGAAAATDSKHALAVNAEGNLVSWGYNSSGQLGTSASPASPTEPYLISKVANAVSIASSEKHVLALGSDGTVYGWGSNSNGQINGSAHKELWSPVVITKAQGIKKLGAGNGFSLYLDQKGKLYGWGDLERLGLEPAVTPTHIDSITEAIQDIAVSESSVAVLGVSGQVYQLGGIVYLGDTAGDNRSNYVRSIGPITDATAIAMGRQQGYAARKDGTVWRWDTIISDKPAGAKPIAGFKNITLLAAGTANDDYLLALDKSGELWGWGDNTASQLGRRVKDKITTPLNLTKEPYRLSESSLTNVNKKLEYRAISASSRGALLLTSNNEMLFFGYSSYSLLAKKLQLNVSFAEPQGSNYYFIIGGRLYVNGGDNTYGQIGNGTKSYFDKPQPIRTIDGAKLNASAG</sequence>
<dbReference type="InterPro" id="IPR009091">
    <property type="entry name" value="RCC1/BLIP-II"/>
</dbReference>